<proteinExistence type="inferred from homology"/>
<feature type="compositionally biased region" description="Acidic residues" evidence="10">
    <location>
        <begin position="561"/>
        <end position="571"/>
    </location>
</feature>
<evidence type="ECO:0000256" key="8">
    <source>
        <dbReference type="RuleBase" id="RU361238"/>
    </source>
</evidence>
<protein>
    <recommendedName>
        <fullName evidence="8">Carboxylic ester hydrolase</fullName>
        <ecNumber evidence="8">3.1.1.-</ecNumber>
    </recommendedName>
</protein>
<keyword evidence="12" id="KW-0540">Nuclease</keyword>
<dbReference type="InterPro" id="IPR048869">
    <property type="entry name" value="OCRL-1_2_ASH"/>
</dbReference>
<keyword evidence="6" id="KW-0106">Calcium</keyword>
<dbReference type="Gene3D" id="2.60.40.10">
    <property type="entry name" value="Immunoglobulins"/>
    <property type="match status" value="1"/>
</dbReference>
<dbReference type="RefSeq" id="XP_049145750.1">
    <property type="nucleotide sequence ID" value="XM_049288606.1"/>
</dbReference>
<evidence type="ECO:0000259" key="11">
    <source>
        <dbReference type="SMART" id="SM00128"/>
    </source>
</evidence>
<dbReference type="Pfam" id="PF22669">
    <property type="entry name" value="Exo_endo_phos2"/>
    <property type="match status" value="2"/>
</dbReference>
<dbReference type="Pfam" id="PF21310">
    <property type="entry name" value="OCRL-like_ASH"/>
    <property type="match status" value="1"/>
</dbReference>
<dbReference type="SUPFAM" id="SSF56219">
    <property type="entry name" value="DNase I-like"/>
    <property type="match status" value="1"/>
</dbReference>
<feature type="coiled-coil region" evidence="9">
    <location>
        <begin position="640"/>
        <end position="667"/>
    </location>
</feature>
<keyword evidence="7" id="KW-1015">Disulfide bond</keyword>
<name>A0A9Q8SV56_9PEZI</name>
<keyword evidence="9" id="KW-0175">Coiled coil</keyword>
<evidence type="ECO:0000256" key="10">
    <source>
        <dbReference type="SAM" id="MobiDB-lite"/>
    </source>
</evidence>
<dbReference type="KEGG" id="clup:CLUP02_09628"/>
<evidence type="ECO:0000256" key="7">
    <source>
        <dbReference type="ARBA" id="ARBA00023157"/>
    </source>
</evidence>
<dbReference type="InterPro" id="IPR011118">
    <property type="entry name" value="Tannase/feruloyl_esterase"/>
</dbReference>
<feature type="compositionally biased region" description="Polar residues" evidence="10">
    <location>
        <begin position="204"/>
        <end position="217"/>
    </location>
</feature>
<evidence type="ECO:0000256" key="6">
    <source>
        <dbReference type="ARBA" id="ARBA00022837"/>
    </source>
</evidence>
<dbReference type="InterPro" id="IPR000300">
    <property type="entry name" value="IPPc"/>
</dbReference>
<feature type="region of interest" description="Disordered" evidence="10">
    <location>
        <begin position="534"/>
        <end position="574"/>
    </location>
</feature>
<dbReference type="SMART" id="SM00128">
    <property type="entry name" value="IPPc"/>
    <property type="match status" value="1"/>
</dbReference>
<dbReference type="SUPFAM" id="SSF53474">
    <property type="entry name" value="alpha/beta-Hydrolases"/>
    <property type="match status" value="1"/>
</dbReference>
<evidence type="ECO:0000313" key="12">
    <source>
        <dbReference type="EMBL" id="UQC84132.1"/>
    </source>
</evidence>
<gene>
    <name evidence="12" type="ORF">CLUP02_09628</name>
</gene>
<evidence type="ECO:0000256" key="1">
    <source>
        <dbReference type="ARBA" id="ARBA00006249"/>
    </source>
</evidence>
<feature type="region of interest" description="Disordered" evidence="10">
    <location>
        <begin position="860"/>
        <end position="879"/>
    </location>
</feature>
<accession>A0A9Q8SV56</accession>
<feature type="region of interest" description="Disordered" evidence="10">
    <location>
        <begin position="196"/>
        <end position="217"/>
    </location>
</feature>
<keyword evidence="13" id="KW-1185">Reference proteome</keyword>
<dbReference type="PANTHER" id="PTHR33938:SF8">
    <property type="entry name" value="CARBOXYLIC ESTER HYDROLASE"/>
    <property type="match status" value="1"/>
</dbReference>
<feature type="region of interest" description="Disordered" evidence="10">
    <location>
        <begin position="278"/>
        <end position="311"/>
    </location>
</feature>
<dbReference type="InterPro" id="IPR036691">
    <property type="entry name" value="Endo/exonu/phosph_ase_sf"/>
</dbReference>
<keyword evidence="12" id="KW-0255">Endonuclease</keyword>
<feature type="compositionally biased region" description="Low complexity" evidence="10">
    <location>
        <begin position="541"/>
        <end position="560"/>
    </location>
</feature>
<dbReference type="InterPro" id="IPR029058">
    <property type="entry name" value="AB_hydrolase_fold"/>
</dbReference>
<evidence type="ECO:0000256" key="2">
    <source>
        <dbReference type="ARBA" id="ARBA00022487"/>
    </source>
</evidence>
<dbReference type="EMBL" id="CP019477">
    <property type="protein sequence ID" value="UQC84132.1"/>
    <property type="molecule type" value="Genomic_DNA"/>
</dbReference>
<dbReference type="GO" id="GO:0046856">
    <property type="term" value="P:phosphatidylinositol dephosphorylation"/>
    <property type="evidence" value="ECO:0007669"/>
    <property type="project" value="InterPro"/>
</dbReference>
<feature type="compositionally biased region" description="Basic and acidic residues" evidence="10">
    <location>
        <begin position="293"/>
        <end position="303"/>
    </location>
</feature>
<dbReference type="GeneID" id="73343616"/>
<evidence type="ECO:0000313" key="13">
    <source>
        <dbReference type="Proteomes" id="UP000830671"/>
    </source>
</evidence>
<dbReference type="GO" id="GO:0004519">
    <property type="term" value="F:endonuclease activity"/>
    <property type="evidence" value="ECO:0007669"/>
    <property type="project" value="UniProtKB-KW"/>
</dbReference>
<keyword evidence="4" id="KW-0732">Signal</keyword>
<feature type="compositionally biased region" description="Acidic residues" evidence="10">
    <location>
        <begin position="865"/>
        <end position="878"/>
    </location>
</feature>
<dbReference type="Proteomes" id="UP000830671">
    <property type="component" value="Chromosome 5"/>
</dbReference>
<feature type="compositionally biased region" description="Acidic residues" evidence="10">
    <location>
        <begin position="686"/>
        <end position="715"/>
    </location>
</feature>
<dbReference type="InterPro" id="IPR013783">
    <property type="entry name" value="Ig-like_fold"/>
</dbReference>
<dbReference type="Pfam" id="PF07519">
    <property type="entry name" value="Tannase"/>
    <property type="match status" value="1"/>
</dbReference>
<keyword evidence="5 8" id="KW-0378">Hydrolase</keyword>
<evidence type="ECO:0000256" key="9">
    <source>
        <dbReference type="SAM" id="Coils"/>
    </source>
</evidence>
<organism evidence="12 13">
    <name type="scientific">Colletotrichum lupini</name>
    <dbReference type="NCBI Taxonomy" id="145971"/>
    <lineage>
        <taxon>Eukaryota</taxon>
        <taxon>Fungi</taxon>
        <taxon>Dikarya</taxon>
        <taxon>Ascomycota</taxon>
        <taxon>Pezizomycotina</taxon>
        <taxon>Sordariomycetes</taxon>
        <taxon>Hypocreomycetidae</taxon>
        <taxon>Glomerellales</taxon>
        <taxon>Glomerellaceae</taxon>
        <taxon>Colletotrichum</taxon>
        <taxon>Colletotrichum acutatum species complex</taxon>
    </lineage>
</organism>
<reference evidence="12" key="1">
    <citation type="journal article" date="2021" name="Mol. Plant Microbe Interact.">
        <title>Complete Genome Sequence of the Plant-Pathogenic Fungus Colletotrichum lupini.</title>
        <authorList>
            <person name="Baroncelli R."/>
            <person name="Pensec F."/>
            <person name="Da Lio D."/>
            <person name="Boufleur T."/>
            <person name="Vicente I."/>
            <person name="Sarrocco S."/>
            <person name="Picot A."/>
            <person name="Baraldi E."/>
            <person name="Sukno S."/>
            <person name="Thon M."/>
            <person name="Le Floch G."/>
        </authorList>
    </citation>
    <scope>NUCLEOTIDE SEQUENCE</scope>
    <source>
        <strain evidence="12">IMI 504893</strain>
    </source>
</reference>
<dbReference type="GO" id="GO:0030600">
    <property type="term" value="F:feruloyl esterase activity"/>
    <property type="evidence" value="ECO:0007669"/>
    <property type="project" value="UniProtKB-ARBA"/>
</dbReference>
<evidence type="ECO:0000256" key="4">
    <source>
        <dbReference type="ARBA" id="ARBA00022729"/>
    </source>
</evidence>
<sequence length="1816" mass="199691">MRSVCEVDLPRLQAVGALSAYRHLIAIKHASLPRQSQRCGSAEMQRGPLANPLSFQRSAVSDCEVRPPGKRCTSPVLRPRNEASNDGNLWMRDPGDNLPFPSLFPSPFLYSIYLVAGYFSSSLLRLVRTFLGHPSFIQHPGHPADYYFGPLSRLPRLEYEHHAPGHAGLIDDQQQTHQSRGPWTGLFSNQRMASAPAMAPPSETIPSTTSDPVDLSSTPQSLARAVYARRAEYVRPHRIRVKIGTWNVAACPGTDKDLASWFVDGYGLDTTLSRLNVADHDTVETDPPPAAKDGTKEPAKDATEEQDPNASVHLVGGDKVGLYVLGLQEIVDLNMARDYMNRMASDQGPMKKWKEALEEAMPDGYELVAAEQMSGLLLLAYASPEVAPTVSNVSTVSVGTGLFGYLGNKGAVTTRLLLGETTRMVFVNCHLASGAEQTYLDRRLWDVGQILTRTQFDPINLAGENEAEPEKIGDEDFAFWVGDLNFRVDGLPGNDIRRLLQLHTRGEYDLDKRGRKVIAGEEVLVVKSAKKSDYTDDDTSTIETTLSSEASFDDSSSSLPDPDDFLPDPSDDPASLQATLDSLLPHDQLRRIIKERKAFHDGWREGQITFLPSYKYDVGTISLFDSSEKQRAPSWCDRILYRTRKDREEYEQRVKEAEEAKKKDEEMTARGIDHATDDDDVLFSYDPDADGEEVPTGEAGLDYDEYEEDDNEPEEVVTKEGFTDRIQLDIYTSHQRIISSDHKPIISIFTLDYDAVVPDLKAKVHAEVAKELDRAENEGRPLVTVILDNPDMQAKGEDGVDLGEAVDFGDVAYRCKHTATLTIANTGRVPAKFAFVEKPTIEEDSEASSPPAWLRSSFKRTAADESAEESPDLGDEVTLEPGETVSGVLEIYVSDISHVRALNDGRSTLEDILVLRVEDGRDHFIPVRASWLPTCFGRSIDELIRIPDGGIRAFMKSRDGKSSGSIPYDLDVRCAAPKELFKLTEAVEVMMLRAIAEANMIEEHVIPADKPGWPFDETAWLFKDKDSRDSQIIALIEALDNDQPLVEALPVEVPSLYRLEVLAEVLLLFLSGLTDGIITAALWAKIEVAIPHLGAAAARSPPEVEDDKTAVLDILATAPNHNIAFVFLTATLSKVVAEMAPISRSEVEALTMQKPNRRSLSFRRLTGGNAAAEAALARRRLRERRVGEVFGKAVCRVGLPAKDKERKAVEEKMRGALEIFSVDDRQQGFMVLHSRTLRGPRDSTVNVVCSSSLKHTSTILAFTRTTVSRLNMAGSLILAGLALATSAHVAAKPCSPTSFSFPQVADLIYHSTTANPFTDFTQNSGWKPEAALVPPEGVTACNVTVSYTRPNSHSVVTVHVWLPLQDAYNSRFLGIGGGGWLAGEIGDDVMAGYTALGYAVAATNGGYEHDPYGTADSWLFKDGKPNLEALENFAYRGLHEMTLIGKHIASEYYGRKPNFSYWSGCSTGGRQGLAMAQRFPGAYDGILVGCPAVSFPALLMGMFWPQVVMNEVSMYPSACEMEAIQKAAVEACDEKDGVKDGVIARDDLCSFEPRVVLRREIECEGVKGRVSEGAVVVAEALMRGPVDEEGGSLFPGSTAGTAATGLMALANTVCEGGRCRGRPFTIATDWIRLLVKKDAGYDPASMTRREAVRLFRETVEEFGDMIGSDEPDLRGFREAGGKMIAWHSINDEAITINAMRRYYGKVLEVDGGREEQVETEGYFRFFEVPGTTHCSAPRGAGFPLRALDALRRWVEEGVAPEQLDAVVMGLAEGEVVESKAPFCKFPLVVKAVRSEWTCVDRQKTAKTEEKRVKDEL</sequence>
<dbReference type="GO" id="GO:0016791">
    <property type="term" value="F:phosphatase activity"/>
    <property type="evidence" value="ECO:0007669"/>
    <property type="project" value="InterPro"/>
</dbReference>
<dbReference type="GO" id="GO:0046872">
    <property type="term" value="F:metal ion binding"/>
    <property type="evidence" value="ECO:0007669"/>
    <property type="project" value="UniProtKB-KW"/>
</dbReference>
<feature type="domain" description="Inositol polyphosphate-related phosphatase" evidence="11">
    <location>
        <begin position="237"/>
        <end position="673"/>
    </location>
</feature>
<feature type="region of interest" description="Disordered" evidence="10">
    <location>
        <begin position="686"/>
        <end position="716"/>
    </location>
</feature>
<evidence type="ECO:0000256" key="5">
    <source>
        <dbReference type="ARBA" id="ARBA00022801"/>
    </source>
</evidence>
<evidence type="ECO:0000256" key="3">
    <source>
        <dbReference type="ARBA" id="ARBA00022723"/>
    </source>
</evidence>
<dbReference type="EC" id="3.1.1.-" evidence="8"/>
<keyword evidence="2" id="KW-0719">Serine esterase</keyword>
<dbReference type="PANTHER" id="PTHR33938">
    <property type="entry name" value="FERULOYL ESTERASE B-RELATED"/>
    <property type="match status" value="1"/>
</dbReference>
<dbReference type="Gene3D" id="3.60.10.10">
    <property type="entry name" value="Endonuclease/exonuclease/phosphatase"/>
    <property type="match status" value="1"/>
</dbReference>
<keyword evidence="3" id="KW-0479">Metal-binding</keyword>
<comment type="similarity">
    <text evidence="1 8">Belongs to the tannase family.</text>
</comment>